<dbReference type="SUPFAM" id="SSF69279">
    <property type="entry name" value="Phage tail proteins"/>
    <property type="match status" value="1"/>
</dbReference>
<evidence type="ECO:0000313" key="2">
    <source>
        <dbReference type="Proteomes" id="UP001202248"/>
    </source>
</evidence>
<proteinExistence type="predicted"/>
<dbReference type="EMBL" id="JAKWBL010000001">
    <property type="protein sequence ID" value="MCH5597552.1"/>
    <property type="molecule type" value="Genomic_DNA"/>
</dbReference>
<organism evidence="1 2">
    <name type="scientific">Niabella ginsengisoli</name>
    <dbReference type="NCBI Taxonomy" id="522298"/>
    <lineage>
        <taxon>Bacteria</taxon>
        <taxon>Pseudomonadati</taxon>
        <taxon>Bacteroidota</taxon>
        <taxon>Chitinophagia</taxon>
        <taxon>Chitinophagales</taxon>
        <taxon>Chitinophagaceae</taxon>
        <taxon>Niabella</taxon>
    </lineage>
</organism>
<dbReference type="RefSeq" id="WP_240826932.1">
    <property type="nucleotide sequence ID" value="NZ_JAKWBL010000001.1"/>
</dbReference>
<keyword evidence="2" id="KW-1185">Reference proteome</keyword>
<accession>A0ABS9SGR1</accession>
<evidence type="ECO:0000313" key="1">
    <source>
        <dbReference type="EMBL" id="MCH5597552.1"/>
    </source>
</evidence>
<sequence length="143" mass="16258">MPFLLNHTQITIEEFKDPVIFFNLSINQYLADVNSFNFTLRHPKDNDEPSFQSYLDFYKKCLSKQVVINITEGDGGAIQFTFIGFIYAITCTGNDDMATSYDISGKGIFAKLDEISECSSYYRESIQGIIDKISTGFPLKKMN</sequence>
<protein>
    <submittedName>
        <fullName evidence="1">Uncharacterized protein</fullName>
    </submittedName>
</protein>
<reference evidence="1 2" key="1">
    <citation type="submission" date="2022-02" db="EMBL/GenBank/DDBJ databases">
        <authorList>
            <person name="Min J."/>
        </authorList>
    </citation>
    <scope>NUCLEOTIDE SEQUENCE [LARGE SCALE GENOMIC DNA]</scope>
    <source>
        <strain evidence="1 2">GR10-1</strain>
    </source>
</reference>
<name>A0ABS9SGR1_9BACT</name>
<gene>
    <name evidence="1" type="ORF">MKP09_06345</name>
</gene>
<comment type="caution">
    <text evidence="1">The sequence shown here is derived from an EMBL/GenBank/DDBJ whole genome shotgun (WGS) entry which is preliminary data.</text>
</comment>
<dbReference type="Proteomes" id="UP001202248">
    <property type="component" value="Unassembled WGS sequence"/>
</dbReference>